<name>A0A382PK11_9ZZZZ</name>
<dbReference type="EMBL" id="UINC01107118">
    <property type="protein sequence ID" value="SVC72261.1"/>
    <property type="molecule type" value="Genomic_DNA"/>
</dbReference>
<proteinExistence type="predicted"/>
<dbReference type="AlphaFoldDB" id="A0A382PK11"/>
<organism evidence="1">
    <name type="scientific">marine metagenome</name>
    <dbReference type="NCBI Taxonomy" id="408172"/>
    <lineage>
        <taxon>unclassified sequences</taxon>
        <taxon>metagenomes</taxon>
        <taxon>ecological metagenomes</taxon>
    </lineage>
</organism>
<sequence>MLDDVKKKMAETSKDIGDNAKIVKKTISDTASSATSLAKGAIDTFVLKIATQIIIKSMKTAAKRGFTYIHNDNKYQSVIDRTWELLPLPVRLVGKDSLDFNNNMFFARDTIFGKDEEEPTVDEKDKGFMTNLVNKMFE</sequence>
<protein>
    <submittedName>
        <fullName evidence="1">Uncharacterized protein</fullName>
    </submittedName>
</protein>
<reference evidence="1" key="1">
    <citation type="submission" date="2018-05" db="EMBL/GenBank/DDBJ databases">
        <authorList>
            <person name="Lanie J.A."/>
            <person name="Ng W.-L."/>
            <person name="Kazmierczak K.M."/>
            <person name="Andrzejewski T.M."/>
            <person name="Davidsen T.M."/>
            <person name="Wayne K.J."/>
            <person name="Tettelin H."/>
            <person name="Glass J.I."/>
            <person name="Rusch D."/>
            <person name="Podicherti R."/>
            <person name="Tsui H.-C.T."/>
            <person name="Winkler M.E."/>
        </authorList>
    </citation>
    <scope>NUCLEOTIDE SEQUENCE</scope>
</reference>
<accession>A0A382PK11</accession>
<evidence type="ECO:0000313" key="1">
    <source>
        <dbReference type="EMBL" id="SVC72261.1"/>
    </source>
</evidence>
<gene>
    <name evidence="1" type="ORF">METZ01_LOCUS325115</name>
</gene>